<feature type="transmembrane region" description="Helical" evidence="12">
    <location>
        <begin position="160"/>
        <end position="180"/>
    </location>
</feature>
<feature type="transmembrane region" description="Helical" evidence="12">
    <location>
        <begin position="6"/>
        <end position="36"/>
    </location>
</feature>
<evidence type="ECO:0000256" key="11">
    <source>
        <dbReference type="ARBA" id="ARBA00023136"/>
    </source>
</evidence>
<evidence type="ECO:0000256" key="3">
    <source>
        <dbReference type="ARBA" id="ARBA00022448"/>
    </source>
</evidence>
<feature type="transmembrane region" description="Helical" evidence="12">
    <location>
        <begin position="57"/>
        <end position="75"/>
    </location>
</feature>
<keyword evidence="8" id="KW-0249">Electron transport</keyword>
<name>A0A1H1Y3F5_9ACTN</name>
<evidence type="ECO:0000256" key="2">
    <source>
        <dbReference type="ARBA" id="ARBA00007543"/>
    </source>
</evidence>
<comment type="subcellular location">
    <subcellularLocation>
        <location evidence="1">Cell membrane</location>
        <topology evidence="1">Multi-pass membrane protein</topology>
    </subcellularLocation>
</comment>
<dbReference type="GO" id="GO:0046872">
    <property type="term" value="F:metal ion binding"/>
    <property type="evidence" value="ECO:0007669"/>
    <property type="project" value="UniProtKB-KW"/>
</dbReference>
<keyword evidence="6 12" id="KW-0812">Transmembrane</keyword>
<keyword evidence="14" id="KW-1185">Reference proteome</keyword>
<evidence type="ECO:0000256" key="5">
    <source>
        <dbReference type="ARBA" id="ARBA00022617"/>
    </source>
</evidence>
<dbReference type="GO" id="GO:0019646">
    <property type="term" value="P:aerobic electron transport chain"/>
    <property type="evidence" value="ECO:0007669"/>
    <property type="project" value="TreeGrafter"/>
</dbReference>
<evidence type="ECO:0000256" key="1">
    <source>
        <dbReference type="ARBA" id="ARBA00004651"/>
    </source>
</evidence>
<dbReference type="Pfam" id="PF02322">
    <property type="entry name" value="Cyt_bd_oxida_II"/>
    <property type="match status" value="1"/>
</dbReference>
<feature type="transmembrane region" description="Helical" evidence="12">
    <location>
        <begin position="252"/>
        <end position="275"/>
    </location>
</feature>
<keyword evidence="4" id="KW-1003">Cell membrane</keyword>
<dbReference type="STRING" id="117157.SAMN04489717_5275"/>
<feature type="transmembrane region" description="Helical" evidence="12">
    <location>
        <begin position="81"/>
        <end position="99"/>
    </location>
</feature>
<evidence type="ECO:0000256" key="7">
    <source>
        <dbReference type="ARBA" id="ARBA00022723"/>
    </source>
</evidence>
<feature type="transmembrane region" description="Helical" evidence="12">
    <location>
        <begin position="295"/>
        <end position="314"/>
    </location>
</feature>
<evidence type="ECO:0000256" key="12">
    <source>
        <dbReference type="SAM" id="Phobius"/>
    </source>
</evidence>
<keyword evidence="9 12" id="KW-1133">Transmembrane helix</keyword>
<feature type="transmembrane region" description="Helical" evidence="12">
    <location>
        <begin position="119"/>
        <end position="140"/>
    </location>
</feature>
<dbReference type="AlphaFoldDB" id="A0A1H1Y3F5"/>
<protein>
    <submittedName>
        <fullName evidence="13">Cytochrome bd-I ubiquinol oxidase subunit 2 apoprotein</fullName>
    </submittedName>
</protein>
<keyword evidence="3" id="KW-0813">Transport</keyword>
<organism evidence="13 14">
    <name type="scientific">Actinopolymorpha singaporensis</name>
    <dbReference type="NCBI Taxonomy" id="117157"/>
    <lineage>
        <taxon>Bacteria</taxon>
        <taxon>Bacillati</taxon>
        <taxon>Actinomycetota</taxon>
        <taxon>Actinomycetes</taxon>
        <taxon>Propionibacteriales</taxon>
        <taxon>Actinopolymorphaceae</taxon>
        <taxon>Actinopolymorpha</taxon>
    </lineage>
</organism>
<dbReference type="Proteomes" id="UP000198983">
    <property type="component" value="Chromosome I"/>
</dbReference>
<dbReference type="EMBL" id="LT629732">
    <property type="protein sequence ID" value="SDT15994.1"/>
    <property type="molecule type" value="Genomic_DNA"/>
</dbReference>
<dbReference type="GO" id="GO:0016682">
    <property type="term" value="F:oxidoreductase activity, acting on diphenols and related substances as donors, oxygen as acceptor"/>
    <property type="evidence" value="ECO:0007669"/>
    <property type="project" value="TreeGrafter"/>
</dbReference>
<feature type="transmembrane region" description="Helical" evidence="12">
    <location>
        <begin position="192"/>
        <end position="213"/>
    </location>
</feature>
<keyword evidence="10" id="KW-0408">Iron</keyword>
<keyword evidence="7" id="KW-0479">Metal-binding</keyword>
<gene>
    <name evidence="13" type="ORF">SAMN04489717_5275</name>
</gene>
<evidence type="ECO:0000313" key="13">
    <source>
        <dbReference type="EMBL" id="SDT15994.1"/>
    </source>
</evidence>
<dbReference type="GO" id="GO:0070069">
    <property type="term" value="C:cytochrome complex"/>
    <property type="evidence" value="ECO:0007669"/>
    <property type="project" value="TreeGrafter"/>
</dbReference>
<keyword evidence="5" id="KW-0349">Heme</keyword>
<dbReference type="RefSeq" id="WP_092658307.1">
    <property type="nucleotide sequence ID" value="NZ_LT629732.1"/>
</dbReference>
<evidence type="ECO:0000256" key="6">
    <source>
        <dbReference type="ARBA" id="ARBA00022692"/>
    </source>
</evidence>
<comment type="similarity">
    <text evidence="2">Belongs to the cytochrome ubiquinol oxidase subunit 2 family.</text>
</comment>
<reference evidence="13 14" key="1">
    <citation type="submission" date="2016-10" db="EMBL/GenBank/DDBJ databases">
        <authorList>
            <person name="de Groot N.N."/>
        </authorList>
    </citation>
    <scope>NUCLEOTIDE SEQUENCE [LARGE SCALE GENOMIC DNA]</scope>
    <source>
        <strain evidence="13 14">DSM 22024</strain>
    </source>
</reference>
<dbReference type="GO" id="GO:0005886">
    <property type="term" value="C:plasma membrane"/>
    <property type="evidence" value="ECO:0007669"/>
    <property type="project" value="UniProtKB-SubCell"/>
</dbReference>
<accession>A0A1H1Y3F5</accession>
<evidence type="ECO:0000256" key="9">
    <source>
        <dbReference type="ARBA" id="ARBA00022989"/>
    </source>
</evidence>
<evidence type="ECO:0000256" key="8">
    <source>
        <dbReference type="ARBA" id="ARBA00022982"/>
    </source>
</evidence>
<dbReference type="OrthoDB" id="9776710at2"/>
<dbReference type="NCBIfam" id="TIGR00203">
    <property type="entry name" value="cydB"/>
    <property type="match status" value="1"/>
</dbReference>
<dbReference type="PANTHER" id="PTHR43141">
    <property type="entry name" value="CYTOCHROME BD2 SUBUNIT II"/>
    <property type="match status" value="1"/>
</dbReference>
<feature type="transmembrane region" description="Helical" evidence="12">
    <location>
        <begin position="225"/>
        <end position="245"/>
    </location>
</feature>
<dbReference type="GO" id="GO:0009055">
    <property type="term" value="F:electron transfer activity"/>
    <property type="evidence" value="ECO:0007669"/>
    <property type="project" value="TreeGrafter"/>
</dbReference>
<proteinExistence type="inferred from homology"/>
<keyword evidence="11 12" id="KW-0472">Membrane</keyword>
<evidence type="ECO:0000313" key="14">
    <source>
        <dbReference type="Proteomes" id="UP000198983"/>
    </source>
</evidence>
<evidence type="ECO:0000256" key="4">
    <source>
        <dbReference type="ARBA" id="ARBA00022475"/>
    </source>
</evidence>
<evidence type="ECO:0000256" key="10">
    <source>
        <dbReference type="ARBA" id="ARBA00023004"/>
    </source>
</evidence>
<dbReference type="InterPro" id="IPR003317">
    <property type="entry name" value="Cyt-d_oxidase_su2"/>
</dbReference>
<dbReference type="PANTHER" id="PTHR43141:SF5">
    <property type="entry name" value="CYTOCHROME BD-I UBIQUINOL OXIDASE SUBUNIT 2"/>
    <property type="match status" value="1"/>
</dbReference>
<sequence>MDLPTLWFGLIVFFWTLYFVLEGFDFGVGVLARVLGRDEAERGKLLSTIAPVWDGNEVWLVVAGGAMFAAFPGWYATLTSVYYLPLVAILVALILRGVALEFRGKHDDDRWRRRCDLGVAVGSALPPLAWGVALAGAARGLPLDGRGVLVGGLGALLHPYALLGGCALLALCLLHGAAFLRLRTTGELRARASRALAVASVPAVLLGGGFWLWTALRAGPAGGLSGWVDLVGAVAALGVVAGVVLRHDGWAFAGTTAAVGATVVAIFCSAFPTLMPSTVGRAHDLTVLTEASPAYGLRVLTVAGLVTLPAVLAYQGWSYWVFRRRVAG</sequence>
<dbReference type="PIRSF" id="PIRSF000267">
    <property type="entry name" value="Cyt_oxidse_sub2"/>
    <property type="match status" value="1"/>
</dbReference>